<comment type="similarity">
    <text evidence="2">Belongs to the thioredoxin family.</text>
</comment>
<evidence type="ECO:0000313" key="7">
    <source>
        <dbReference type="Proteomes" id="UP000264036"/>
    </source>
</evidence>
<feature type="signal peptide" evidence="4">
    <location>
        <begin position="1"/>
        <end position="27"/>
    </location>
</feature>
<dbReference type="PANTHER" id="PTHR35891:SF3">
    <property type="entry name" value="THIOL:DISULFIDE INTERCHANGE PROTEIN DSBL"/>
    <property type="match status" value="1"/>
</dbReference>
<gene>
    <name evidence="6" type="ORF">DD666_19245</name>
</gene>
<evidence type="ECO:0000256" key="3">
    <source>
        <dbReference type="PIRSR" id="PIRSR001488-1"/>
    </source>
</evidence>
<evidence type="ECO:0000313" key="6">
    <source>
        <dbReference type="EMBL" id="HBP31532.1"/>
    </source>
</evidence>
<comment type="caution">
    <text evidence="6">The sequence shown here is derived from an EMBL/GenBank/DDBJ whole genome shotgun (WGS) entry which is preliminary data.</text>
</comment>
<proteinExistence type="inferred from homology"/>
<dbReference type="EMBL" id="DOEK01000040">
    <property type="protein sequence ID" value="HBP31532.1"/>
    <property type="molecule type" value="Genomic_DNA"/>
</dbReference>
<dbReference type="Proteomes" id="UP000264036">
    <property type="component" value="Unassembled WGS sequence"/>
</dbReference>
<name>A0A356LKW2_9BURK</name>
<keyword evidence="2" id="KW-1015">Disulfide bond</keyword>
<protein>
    <recommendedName>
        <fullName evidence="2">Thiol:disulfide interchange protein</fullName>
    </recommendedName>
</protein>
<dbReference type="InterPro" id="IPR036249">
    <property type="entry name" value="Thioredoxin-like_sf"/>
</dbReference>
<dbReference type="CDD" id="cd03019">
    <property type="entry name" value="DsbA_DsbA"/>
    <property type="match status" value="1"/>
</dbReference>
<dbReference type="PROSITE" id="PS51352">
    <property type="entry name" value="THIOREDOXIN_2"/>
    <property type="match status" value="1"/>
</dbReference>
<accession>A0A356LKW2</accession>
<evidence type="ECO:0000256" key="4">
    <source>
        <dbReference type="SAM" id="SignalP"/>
    </source>
</evidence>
<evidence type="ECO:0000256" key="1">
    <source>
        <dbReference type="ARBA" id="ARBA00022729"/>
    </source>
</evidence>
<evidence type="ECO:0000256" key="2">
    <source>
        <dbReference type="PIRNR" id="PIRNR001488"/>
    </source>
</evidence>
<dbReference type="PANTHER" id="PTHR35891">
    <property type="entry name" value="THIOL:DISULFIDE INTERCHANGE PROTEIN DSBA"/>
    <property type="match status" value="1"/>
</dbReference>
<dbReference type="InterPro" id="IPR012336">
    <property type="entry name" value="Thioredoxin-like_fold"/>
</dbReference>
<dbReference type="InterPro" id="IPR013766">
    <property type="entry name" value="Thioredoxin_domain"/>
</dbReference>
<dbReference type="InterPro" id="IPR050824">
    <property type="entry name" value="Thiol_disulfide_DsbA"/>
</dbReference>
<feature type="disulfide bond" description="Redox-active" evidence="3">
    <location>
        <begin position="58"/>
        <end position="61"/>
    </location>
</feature>
<comment type="subcellular location">
    <subcellularLocation>
        <location evidence="2">Periplasm</location>
    </subcellularLocation>
</comment>
<feature type="domain" description="Thioredoxin" evidence="5">
    <location>
        <begin position="24"/>
        <end position="154"/>
    </location>
</feature>
<feature type="chain" id="PRO_5017057064" description="Thiol:disulfide interchange protein" evidence="4">
    <location>
        <begin position="28"/>
        <end position="211"/>
    </location>
</feature>
<evidence type="ECO:0000259" key="5">
    <source>
        <dbReference type="PROSITE" id="PS51352"/>
    </source>
</evidence>
<reference evidence="6 7" key="1">
    <citation type="journal article" date="2018" name="Nat. Biotechnol.">
        <title>A standardized bacterial taxonomy based on genome phylogeny substantially revises the tree of life.</title>
        <authorList>
            <person name="Parks D.H."/>
            <person name="Chuvochina M."/>
            <person name="Waite D.W."/>
            <person name="Rinke C."/>
            <person name="Skarshewski A."/>
            <person name="Chaumeil P.A."/>
            <person name="Hugenholtz P."/>
        </authorList>
    </citation>
    <scope>NUCLEOTIDE SEQUENCE [LARGE SCALE GENOMIC DNA]</scope>
    <source>
        <strain evidence="6">UBA10707</strain>
    </source>
</reference>
<dbReference type="AlphaFoldDB" id="A0A356LKW2"/>
<dbReference type="Gene3D" id="3.40.30.10">
    <property type="entry name" value="Glutaredoxin"/>
    <property type="match status" value="1"/>
</dbReference>
<keyword evidence="2" id="KW-0574">Periplasm</keyword>
<dbReference type="InterPro" id="IPR023205">
    <property type="entry name" value="DsbA/DsbL"/>
</dbReference>
<dbReference type="PIRSF" id="PIRSF001488">
    <property type="entry name" value="Tdi_protein"/>
    <property type="match status" value="1"/>
</dbReference>
<dbReference type="Pfam" id="PF13462">
    <property type="entry name" value="Thioredoxin_4"/>
    <property type="match status" value="1"/>
</dbReference>
<sequence>MKSSSIVLRFVSAALLTGAAAFVPVMAQSGPAFKTLNTAQPSGSADKVEVMEFFAYSCPHCAEMEPMVEKWAKTLPANVAFVRVPVAFNAAMQPMQQLYYSLEALDKLDLHPKVFNAIHQEGKKLFTKAAIIDWAASQGIDKAAFAAAFDSFGVTAKVKRAAEMTDTYAIEGTPSFAIGGKYVTSPGMTGDYASSITQAQKLLDQVLAEKK</sequence>
<keyword evidence="1 4" id="KW-0732">Signal</keyword>
<dbReference type="GO" id="GO:0042597">
    <property type="term" value="C:periplasmic space"/>
    <property type="evidence" value="ECO:0007669"/>
    <property type="project" value="UniProtKB-SubCell"/>
</dbReference>
<dbReference type="SUPFAM" id="SSF52833">
    <property type="entry name" value="Thioredoxin-like"/>
    <property type="match status" value="1"/>
</dbReference>
<organism evidence="6 7">
    <name type="scientific">Advenella kashmirensis</name>
    <dbReference type="NCBI Taxonomy" id="310575"/>
    <lineage>
        <taxon>Bacteria</taxon>
        <taxon>Pseudomonadati</taxon>
        <taxon>Pseudomonadota</taxon>
        <taxon>Betaproteobacteria</taxon>
        <taxon>Burkholderiales</taxon>
        <taxon>Alcaligenaceae</taxon>
    </lineage>
</organism>